<name>A0ABQ3TZS1_STRHY</name>
<dbReference type="Proteomes" id="UP001054854">
    <property type="component" value="Unassembled WGS sequence"/>
</dbReference>
<evidence type="ECO:0000256" key="1">
    <source>
        <dbReference type="SAM" id="MobiDB-lite"/>
    </source>
</evidence>
<keyword evidence="3" id="KW-1185">Reference proteome</keyword>
<accession>A0ABQ3TZS1</accession>
<dbReference type="RefSeq" id="WP_236257059.1">
    <property type="nucleotide sequence ID" value="NZ_BNEK01000003.1"/>
</dbReference>
<evidence type="ECO:0000313" key="2">
    <source>
        <dbReference type="EMBL" id="GHJ28448.1"/>
    </source>
</evidence>
<protein>
    <recommendedName>
        <fullName evidence="4">AB hydrolase-1 domain-containing protein</fullName>
    </recommendedName>
</protein>
<feature type="compositionally biased region" description="Gly residues" evidence="1">
    <location>
        <begin position="155"/>
        <end position="189"/>
    </location>
</feature>
<sequence>MTSVVFVHGTGVRAKSYEKSFARVVNGLGRVRAEVRVVRCLWGEEHGASLGLDGASVPVRSKNRGVGGGELLDEDDPLAVWALLEVDPLAELREFAEAARARRGGGARAGFAPGRQDPWHTIADRVRGLSLAGVSGGGESLAGVSGGGLSLAGASGGGESLEGVSGGGESVEGASGGGLSLAGVSGGGESPAELVSDLAPHLGPAAGRVAHEISRTLGGTPPADGIEAIAARAVYALAVQRAEGPDGADEPLPVDGADRDAVVGALTDQLGGTDRGGFAARAAKGVAVRALNSYLSPLSSLAHSFRSGITRGSVPAGGDILRYQARGAGVRAAIRAAVREAVDSGHGPVVLLAHSLGGIACVDLLAEPDPPAGVELLVTVGSQAPFLYELDALTALRRGEPLPAAFPRWINVYDEHDLLGFVGAKVFPGRVTDLRVDTRQPFPRAHTSYFAHHRLYELLAPELP</sequence>
<dbReference type="EMBL" id="BNEK01000003">
    <property type="protein sequence ID" value="GHJ28448.1"/>
    <property type="molecule type" value="Genomic_DNA"/>
</dbReference>
<organism evidence="2 3">
    <name type="scientific">Streptomyces hygroscopicus</name>
    <dbReference type="NCBI Taxonomy" id="1912"/>
    <lineage>
        <taxon>Bacteria</taxon>
        <taxon>Bacillati</taxon>
        <taxon>Actinomycetota</taxon>
        <taxon>Actinomycetes</taxon>
        <taxon>Kitasatosporales</taxon>
        <taxon>Streptomycetaceae</taxon>
        <taxon>Streptomyces</taxon>
        <taxon>Streptomyces violaceusniger group</taxon>
    </lineage>
</organism>
<evidence type="ECO:0008006" key="4">
    <source>
        <dbReference type="Google" id="ProtNLM"/>
    </source>
</evidence>
<gene>
    <name evidence="2" type="ORF">TPA0910_28810</name>
</gene>
<dbReference type="InterPro" id="IPR029058">
    <property type="entry name" value="AB_hydrolase_fold"/>
</dbReference>
<dbReference type="SUPFAM" id="SSF53474">
    <property type="entry name" value="alpha/beta-Hydrolases"/>
    <property type="match status" value="1"/>
</dbReference>
<reference evidence="2" key="1">
    <citation type="submission" date="2024-05" db="EMBL/GenBank/DDBJ databases">
        <title>Whole genome shotgun sequence of Streptomyces hygroscopicus NBRC 113678.</title>
        <authorList>
            <person name="Komaki H."/>
            <person name="Tamura T."/>
        </authorList>
    </citation>
    <scope>NUCLEOTIDE SEQUENCE</scope>
    <source>
        <strain evidence="2">N11-34</strain>
    </source>
</reference>
<comment type="caution">
    <text evidence="2">The sequence shown here is derived from an EMBL/GenBank/DDBJ whole genome shotgun (WGS) entry which is preliminary data.</text>
</comment>
<proteinExistence type="predicted"/>
<evidence type="ECO:0000313" key="3">
    <source>
        <dbReference type="Proteomes" id="UP001054854"/>
    </source>
</evidence>
<feature type="region of interest" description="Disordered" evidence="1">
    <location>
        <begin position="155"/>
        <end position="195"/>
    </location>
</feature>
<dbReference type="Gene3D" id="3.40.50.1820">
    <property type="entry name" value="alpha/beta hydrolase"/>
    <property type="match status" value="1"/>
</dbReference>